<reference evidence="2 3" key="1">
    <citation type="journal article" date="2012" name="J. Bacteriol.">
        <title>Genome sequence of the pathogenic Herbaspirillum seropedicae strain Os34, isolated from rice roots.</title>
        <authorList>
            <person name="Ye W."/>
            <person name="Ye S."/>
            <person name="Liu J."/>
            <person name="Chang S."/>
            <person name="Chen M."/>
            <person name="Zhu B."/>
            <person name="Guo L."/>
            <person name="An Q."/>
        </authorList>
    </citation>
    <scope>NUCLEOTIDE SEQUENCE [LARGE SCALE GENOMIC DNA]</scope>
    <source>
        <strain evidence="2 3">Os34</strain>
    </source>
</reference>
<dbReference type="EMBL" id="CP008956">
    <property type="protein sequence ID" value="QJQ00049.1"/>
    <property type="molecule type" value="Genomic_DNA"/>
</dbReference>
<accession>A0A6M3ZNA4</accession>
<dbReference type="InterPro" id="IPR046748">
    <property type="entry name" value="HipA_2"/>
</dbReference>
<evidence type="ECO:0000259" key="1">
    <source>
        <dbReference type="Pfam" id="PF20613"/>
    </source>
</evidence>
<protein>
    <recommendedName>
        <fullName evidence="1">HipA-like kinase domain-containing protein</fullName>
    </recommendedName>
</protein>
<evidence type="ECO:0000313" key="2">
    <source>
        <dbReference type="EMBL" id="QJQ00049.1"/>
    </source>
</evidence>
<organism evidence="2 3">
    <name type="scientific">Herbaspirillum rubrisubalbicans Os34</name>
    <dbReference type="NCBI Taxonomy" id="1235827"/>
    <lineage>
        <taxon>Bacteria</taxon>
        <taxon>Pseudomonadati</taxon>
        <taxon>Pseudomonadota</taxon>
        <taxon>Betaproteobacteria</taxon>
        <taxon>Burkholderiales</taxon>
        <taxon>Oxalobacteraceae</taxon>
        <taxon>Herbaspirillum</taxon>
    </lineage>
</organism>
<gene>
    <name evidence="2" type="ORF">C798_07330</name>
</gene>
<dbReference type="AlphaFoldDB" id="A0A6M3ZNA4"/>
<sequence>MRQACDGIWTPGGALCLVFDWWVRNDDRNLTQLGGNPNLLWDTSRAQLVVIDHNAAFSMDFSATDFRRTHIFAAEWTGIVEDWIHRSHYQQRLANAYAMLEEALASCPPSWFWADFGVPAQFDPEAVRFALRRFDQPDFWDLAP</sequence>
<dbReference type="Pfam" id="PF20613">
    <property type="entry name" value="HipA_2"/>
    <property type="match status" value="1"/>
</dbReference>
<dbReference type="Proteomes" id="UP000501648">
    <property type="component" value="Chromosome"/>
</dbReference>
<feature type="domain" description="HipA-like kinase" evidence="1">
    <location>
        <begin position="16"/>
        <end position="141"/>
    </location>
</feature>
<proteinExistence type="predicted"/>
<evidence type="ECO:0000313" key="3">
    <source>
        <dbReference type="Proteomes" id="UP000501648"/>
    </source>
</evidence>
<name>A0A6M3ZNA4_9BURK</name>